<evidence type="ECO:0000313" key="4">
    <source>
        <dbReference type="Proteomes" id="UP001204376"/>
    </source>
</evidence>
<evidence type="ECO:0000259" key="2">
    <source>
        <dbReference type="Pfam" id="PF02470"/>
    </source>
</evidence>
<name>A0ABT1T3F6_9SPHI</name>
<dbReference type="InterPro" id="IPR003399">
    <property type="entry name" value="Mce/MlaD"/>
</dbReference>
<feature type="domain" description="Mce/MlaD" evidence="2">
    <location>
        <begin position="41"/>
        <end position="116"/>
    </location>
</feature>
<gene>
    <name evidence="3" type="ORF">NPE20_14305</name>
</gene>
<dbReference type="RefSeq" id="WP_256539333.1">
    <property type="nucleotide sequence ID" value="NZ_JANHOH010000002.1"/>
</dbReference>
<keyword evidence="1" id="KW-0812">Transmembrane</keyword>
<protein>
    <submittedName>
        <fullName evidence="3">MlaD family protein</fullName>
    </submittedName>
</protein>
<evidence type="ECO:0000256" key="1">
    <source>
        <dbReference type="SAM" id="Phobius"/>
    </source>
</evidence>
<accession>A0ABT1T3F6</accession>
<dbReference type="PANTHER" id="PTHR33371:SF4">
    <property type="entry name" value="INTERMEMBRANE PHOSPHOLIPID TRANSPORT SYSTEM BINDING PROTEIN MLAD"/>
    <property type="match status" value="1"/>
</dbReference>
<proteinExistence type="predicted"/>
<dbReference type="PANTHER" id="PTHR33371">
    <property type="entry name" value="INTERMEMBRANE PHOSPHOLIPID TRANSPORT SYSTEM BINDING PROTEIN MLAD-RELATED"/>
    <property type="match status" value="1"/>
</dbReference>
<dbReference type="Proteomes" id="UP001204376">
    <property type="component" value="Unassembled WGS sequence"/>
</dbReference>
<evidence type="ECO:0000313" key="3">
    <source>
        <dbReference type="EMBL" id="MCQ6959145.1"/>
    </source>
</evidence>
<comment type="caution">
    <text evidence="3">The sequence shown here is derived from an EMBL/GenBank/DDBJ whole genome shotgun (WGS) entry which is preliminary data.</text>
</comment>
<keyword evidence="1" id="KW-0472">Membrane</keyword>
<keyword evidence="4" id="KW-1185">Reference proteome</keyword>
<keyword evidence="1" id="KW-1133">Transmembrane helix</keyword>
<reference evidence="3 4" key="1">
    <citation type="submission" date="2022-07" db="EMBL/GenBank/DDBJ databases">
        <title>Mucilaginibacter sp. JC4.</title>
        <authorList>
            <person name="Le V."/>
            <person name="Ko S.-R."/>
            <person name="Ahn C.-Y."/>
            <person name="Oh H.-M."/>
        </authorList>
    </citation>
    <scope>NUCLEOTIDE SEQUENCE [LARGE SCALE GENOMIC DNA]</scope>
    <source>
        <strain evidence="3 4">JC4</strain>
    </source>
</reference>
<dbReference type="InterPro" id="IPR052336">
    <property type="entry name" value="MlaD_Phospholipid_Transporter"/>
</dbReference>
<organism evidence="3 4">
    <name type="scientific">Mucilaginibacter aquariorum</name>
    <dbReference type="NCBI Taxonomy" id="2967225"/>
    <lineage>
        <taxon>Bacteria</taxon>
        <taxon>Pseudomonadati</taxon>
        <taxon>Bacteroidota</taxon>
        <taxon>Sphingobacteriia</taxon>
        <taxon>Sphingobacteriales</taxon>
        <taxon>Sphingobacteriaceae</taxon>
        <taxon>Mucilaginibacter</taxon>
    </lineage>
</organism>
<feature type="transmembrane region" description="Helical" evidence="1">
    <location>
        <begin position="12"/>
        <end position="30"/>
    </location>
</feature>
<sequence>MANTEINNIKLGILVISGLAVLVFSLFLIGKNQNLFGGSFELKARFTNINGLMEGNNVWYSGIQAGTIKNIKLLNDTVIEVTIRIDKDIKSHIRSNAVASIGTEGLMGNKIINITPAKSNGKIASAGDILPVQKPVNTDDLLQTLSKTNNDIAVISGTLRETVLRISRSPALDLLDDKTIGRSLRSSLDNVNSASANARLMTRTLNELMTQAKKGKGVAGAFLSDTGMAANMKTAITNFKLASQNANRLTVHLDSLALQINYDLHKDQGIYHLLLKDTSMNRNFSLSLDNIRKGTDGFNQNMEALKHSFLFRGYFKKQAKEASKNTIKSGN</sequence>
<dbReference type="EMBL" id="JANHOH010000002">
    <property type="protein sequence ID" value="MCQ6959145.1"/>
    <property type="molecule type" value="Genomic_DNA"/>
</dbReference>
<dbReference type="Pfam" id="PF02470">
    <property type="entry name" value="MlaD"/>
    <property type="match status" value="1"/>
</dbReference>